<comment type="caution">
    <text evidence="2">The sequence shown here is derived from an EMBL/GenBank/DDBJ whole genome shotgun (WGS) entry which is preliminary data.</text>
</comment>
<evidence type="ECO:0000256" key="1">
    <source>
        <dbReference type="SAM" id="SignalP"/>
    </source>
</evidence>
<dbReference type="OrthoDB" id="1110209at2"/>
<dbReference type="RefSeq" id="WP_126677816.1">
    <property type="nucleotide sequence ID" value="NZ_RYYU01000001.1"/>
</dbReference>
<reference evidence="2 3" key="1">
    <citation type="submission" date="2018-12" db="EMBL/GenBank/DDBJ databases">
        <title>Genome sequencing of Prevotella sp. KCOM 3155 (= JS262).</title>
        <authorList>
            <person name="Kook J.-K."/>
            <person name="Park S.-N."/>
            <person name="Lim Y.K."/>
        </authorList>
    </citation>
    <scope>NUCLEOTIDE SEQUENCE [LARGE SCALE GENOMIC DNA]</scope>
    <source>
        <strain evidence="2 3">KCOM 3155</strain>
    </source>
</reference>
<keyword evidence="3" id="KW-1185">Reference proteome</keyword>
<evidence type="ECO:0000313" key="2">
    <source>
        <dbReference type="EMBL" id="RUL58720.1"/>
    </source>
</evidence>
<dbReference type="PROSITE" id="PS51257">
    <property type="entry name" value="PROKAR_LIPOPROTEIN"/>
    <property type="match status" value="1"/>
</dbReference>
<feature type="chain" id="PRO_5018768345" evidence="1">
    <location>
        <begin position="21"/>
        <end position="495"/>
    </location>
</feature>
<feature type="signal peptide" evidence="1">
    <location>
        <begin position="1"/>
        <end position="20"/>
    </location>
</feature>
<proteinExistence type="predicted"/>
<keyword evidence="1" id="KW-0732">Signal</keyword>
<organism evidence="2 3">
    <name type="scientific">Prevotella koreensis</name>
    <dbReference type="NCBI Taxonomy" id="2490854"/>
    <lineage>
        <taxon>Bacteria</taxon>
        <taxon>Pseudomonadati</taxon>
        <taxon>Bacteroidota</taxon>
        <taxon>Bacteroidia</taxon>
        <taxon>Bacteroidales</taxon>
        <taxon>Prevotellaceae</taxon>
        <taxon>Prevotella</taxon>
    </lineage>
</organism>
<dbReference type="AlphaFoldDB" id="A0A3S0R9U2"/>
<name>A0A3S0R9U2_9BACT</name>
<evidence type="ECO:0000313" key="3">
    <source>
        <dbReference type="Proteomes" id="UP000278983"/>
    </source>
</evidence>
<sequence>MKNKLIYILALCAFVMISCDDTTDSIGTSLTNTNDHLKITTDTFLVSSRSILADSVLSRSNTGYLGRIKDPETGATITGNFMAQFHVQEDYNFPTDDEIVTKDDNGIYADSCELRLYYRNFYGDSLAVMKVTAYEMNRPMEEGSVYYSNYDPIEQGYINANSLKISKMYTLANLNYSEESRKSSSYVPHISIPLNHEYTDKDGKKYKNYGTYIMHKYKENPEYFKNAYNFIHNVCPGFYLKMDNGIGSMANIFMSQINVFYKVKRKDKPVVATSSFSGTEEVIQKTVISNDKNSIKSLVEDNSCTYLRTPAGIFTELTLPVEEMQKGHVNDTLNTAKIILRKLNTDIGSKHSFRNASRLLLIQKDSLYSFFEKHKLYDNKQTFLSDAKSSLSKAESSYNNTYVFSNISSLITFMNKLKSDGEKSDADWKSKHPDWNKVVVVPVSVRMTARTAYTPPKVIAVDNEMGLTSTKLVGGSANPYAPIEISVVYSKFSDK</sequence>
<dbReference type="Proteomes" id="UP000278983">
    <property type="component" value="Unassembled WGS sequence"/>
</dbReference>
<dbReference type="EMBL" id="RYYU01000001">
    <property type="protein sequence ID" value="RUL58720.1"/>
    <property type="molecule type" value="Genomic_DNA"/>
</dbReference>
<dbReference type="Pfam" id="PF14092">
    <property type="entry name" value="DUF4270"/>
    <property type="match status" value="1"/>
</dbReference>
<gene>
    <name evidence="2" type="ORF">EHV08_02340</name>
</gene>
<accession>A0A3S0R9U2</accession>
<dbReference type="InterPro" id="IPR025366">
    <property type="entry name" value="DUF4270"/>
</dbReference>
<protein>
    <submittedName>
        <fullName evidence="2">DUF4270 domain-containing protein</fullName>
    </submittedName>
</protein>